<keyword evidence="5 7" id="KW-0720">Serine protease</keyword>
<dbReference type="InterPro" id="IPR002110">
    <property type="entry name" value="Ankyrin_rpt"/>
</dbReference>
<dbReference type="GO" id="GO:0006508">
    <property type="term" value="P:proteolysis"/>
    <property type="evidence" value="ECO:0007669"/>
    <property type="project" value="UniProtKB-KW"/>
</dbReference>
<accession>A0A1I5C3S4</accession>
<dbReference type="PANTHER" id="PTHR15462">
    <property type="entry name" value="SERINE PROTEASE"/>
    <property type="match status" value="1"/>
</dbReference>
<evidence type="ECO:0000256" key="6">
    <source>
        <dbReference type="PROSITE-ProRule" id="PRU00023"/>
    </source>
</evidence>
<dbReference type="PANTHER" id="PTHR15462:SF8">
    <property type="entry name" value="SERINE PROTEASE"/>
    <property type="match status" value="1"/>
</dbReference>
<dbReference type="SUPFAM" id="SSF48403">
    <property type="entry name" value="Ankyrin repeat"/>
    <property type="match status" value="1"/>
</dbReference>
<feature type="signal peptide" evidence="7">
    <location>
        <begin position="1"/>
        <end position="20"/>
    </location>
</feature>
<evidence type="ECO:0000313" key="10">
    <source>
        <dbReference type="Proteomes" id="UP000198705"/>
    </source>
</evidence>
<dbReference type="EMBL" id="FOVN01000004">
    <property type="protein sequence ID" value="SFN81628.1"/>
    <property type="molecule type" value="Genomic_DNA"/>
</dbReference>
<dbReference type="PRINTS" id="PR00839">
    <property type="entry name" value="V8PROTEASE"/>
</dbReference>
<dbReference type="SMART" id="SM00248">
    <property type="entry name" value="ANK"/>
    <property type="match status" value="3"/>
</dbReference>
<name>A0A1I5C3S4_9FLAO</name>
<evidence type="ECO:0000256" key="4">
    <source>
        <dbReference type="ARBA" id="ARBA00022801"/>
    </source>
</evidence>
<dbReference type="GO" id="GO:0004252">
    <property type="term" value="F:serine-type endopeptidase activity"/>
    <property type="evidence" value="ECO:0007669"/>
    <property type="project" value="InterPro"/>
</dbReference>
<evidence type="ECO:0000256" key="3">
    <source>
        <dbReference type="ARBA" id="ARBA00022729"/>
    </source>
</evidence>
<feature type="compositionally biased region" description="Basic and acidic residues" evidence="8">
    <location>
        <begin position="482"/>
        <end position="493"/>
    </location>
</feature>
<dbReference type="STRING" id="649333.SAMN04487989_104185"/>
<organism evidence="9 10">
    <name type="scientific">Bizionia echini</name>
    <dbReference type="NCBI Taxonomy" id="649333"/>
    <lineage>
        <taxon>Bacteria</taxon>
        <taxon>Pseudomonadati</taxon>
        <taxon>Bacteroidota</taxon>
        <taxon>Flavobacteriia</taxon>
        <taxon>Flavobacteriales</taxon>
        <taxon>Flavobacteriaceae</taxon>
        <taxon>Bizionia</taxon>
    </lineage>
</organism>
<keyword evidence="6" id="KW-0040">ANK repeat</keyword>
<sequence>MKTKFLICSAFLCCSITLFAQEKNDPEPFQYPFGELGSTPRGVFGDDDRKEVRDAEGIKDFVRATAAMVSKNVIDGNELYSYTLREMLSDRFETKNFDENVRYLDQPTVANCTGFLIAPDILITAGHCVKTLEDAQKWIWVFDYTNELEYDEYYKYVEVPKNNMYEVVDVLASVLDDETNQDYAVLKLDRKSERAPYRFRTSGEVSKNSQVNTIGTPTGLPLKFSENAIVVSNEEEQFFKSDIDAFPGNSGGPVFDPNGFIEGILVRGATQYSNGTYSGDYIYDPECDCVKTVQFSSAEYNAGCQAHKIHKLPGEILIRAVYENLEYAIENGLVDRFNSWSSYSWIFNYEYTNLQGRLEFLAARNKEYSMLEAMLSATKDALSPIDGYILMKEAIATQDTKLLKILLDYDIYPDVSYDNLPTPIQLAVKNNFETGINQLIDAGADLGVKDSNGNNLLHLAAQMDRINLIQLFVQRGVSANEKNNDGDYPEKTAKKSGSKSNFKYLKNARKGRL</sequence>
<evidence type="ECO:0000313" key="9">
    <source>
        <dbReference type="EMBL" id="SFN81628.1"/>
    </source>
</evidence>
<dbReference type="EC" id="3.4.21.-" evidence="7"/>
<dbReference type="OrthoDB" id="9766361at2"/>
<dbReference type="AlphaFoldDB" id="A0A1I5C3S4"/>
<dbReference type="InterPro" id="IPR009003">
    <property type="entry name" value="Peptidase_S1_PA"/>
</dbReference>
<evidence type="ECO:0000256" key="1">
    <source>
        <dbReference type="ARBA" id="ARBA00008764"/>
    </source>
</evidence>
<feature type="region of interest" description="Disordered" evidence="8">
    <location>
        <begin position="480"/>
        <end position="513"/>
    </location>
</feature>
<dbReference type="PROSITE" id="PS50297">
    <property type="entry name" value="ANK_REP_REGION"/>
    <property type="match status" value="1"/>
</dbReference>
<dbReference type="Pfam" id="PF13365">
    <property type="entry name" value="Trypsin_2"/>
    <property type="match status" value="1"/>
</dbReference>
<dbReference type="InterPro" id="IPR050966">
    <property type="entry name" value="Glutamyl_endopeptidase"/>
</dbReference>
<keyword evidence="4 7" id="KW-0378">Hydrolase</keyword>
<evidence type="ECO:0000256" key="7">
    <source>
        <dbReference type="RuleBase" id="RU004296"/>
    </source>
</evidence>
<dbReference type="PROSITE" id="PS50088">
    <property type="entry name" value="ANK_REPEAT"/>
    <property type="match status" value="2"/>
</dbReference>
<gene>
    <name evidence="9" type="ORF">SAMN04487989_104185</name>
</gene>
<evidence type="ECO:0000256" key="8">
    <source>
        <dbReference type="SAM" id="MobiDB-lite"/>
    </source>
</evidence>
<keyword evidence="10" id="KW-1185">Reference proteome</keyword>
<dbReference type="Gene3D" id="2.40.10.10">
    <property type="entry name" value="Trypsin-like serine proteases"/>
    <property type="match status" value="2"/>
</dbReference>
<dbReference type="Proteomes" id="UP000198705">
    <property type="component" value="Unassembled WGS sequence"/>
</dbReference>
<reference evidence="10" key="1">
    <citation type="submission" date="2016-10" db="EMBL/GenBank/DDBJ databases">
        <authorList>
            <person name="Varghese N."/>
            <person name="Submissions S."/>
        </authorList>
    </citation>
    <scope>NUCLEOTIDE SEQUENCE [LARGE SCALE GENOMIC DNA]</scope>
    <source>
        <strain evidence="10">DSM 23925</strain>
    </source>
</reference>
<dbReference type="InterPro" id="IPR018114">
    <property type="entry name" value="TRYPSIN_HIS"/>
</dbReference>
<keyword evidence="2 7" id="KW-0645">Protease</keyword>
<protein>
    <recommendedName>
        <fullName evidence="7">Serine protease</fullName>
        <ecNumber evidence="7">3.4.21.-</ecNumber>
    </recommendedName>
</protein>
<dbReference type="InterPro" id="IPR036770">
    <property type="entry name" value="Ankyrin_rpt-contain_sf"/>
</dbReference>
<proteinExistence type="inferred from homology"/>
<evidence type="ECO:0000256" key="5">
    <source>
        <dbReference type="ARBA" id="ARBA00022825"/>
    </source>
</evidence>
<evidence type="ECO:0000256" key="2">
    <source>
        <dbReference type="ARBA" id="ARBA00022670"/>
    </source>
</evidence>
<dbReference type="SUPFAM" id="SSF50494">
    <property type="entry name" value="Trypsin-like serine proteases"/>
    <property type="match status" value="1"/>
</dbReference>
<dbReference type="PROSITE" id="PS00134">
    <property type="entry name" value="TRYPSIN_HIS"/>
    <property type="match status" value="1"/>
</dbReference>
<dbReference type="Pfam" id="PF12796">
    <property type="entry name" value="Ank_2"/>
    <property type="match status" value="1"/>
</dbReference>
<comment type="similarity">
    <text evidence="1 7">Belongs to the peptidase S1B family.</text>
</comment>
<feature type="chain" id="PRO_5011332171" description="Serine protease" evidence="7">
    <location>
        <begin position="21"/>
        <end position="513"/>
    </location>
</feature>
<dbReference type="InterPro" id="IPR008256">
    <property type="entry name" value="Peptidase_S1B"/>
</dbReference>
<feature type="repeat" description="ANK" evidence="6">
    <location>
        <begin position="452"/>
        <end position="484"/>
    </location>
</feature>
<dbReference type="RefSeq" id="WP_092208518.1">
    <property type="nucleotide sequence ID" value="NZ_FOVN01000004.1"/>
</dbReference>
<dbReference type="InterPro" id="IPR043504">
    <property type="entry name" value="Peptidase_S1_PA_chymotrypsin"/>
</dbReference>
<keyword evidence="3 7" id="KW-0732">Signal</keyword>
<dbReference type="Gene3D" id="1.25.40.20">
    <property type="entry name" value="Ankyrin repeat-containing domain"/>
    <property type="match status" value="1"/>
</dbReference>
<feature type="repeat" description="ANK" evidence="6">
    <location>
        <begin position="419"/>
        <end position="451"/>
    </location>
</feature>